<keyword evidence="1" id="KW-0812">Transmembrane</keyword>
<evidence type="ECO:0000256" key="1">
    <source>
        <dbReference type="SAM" id="Phobius"/>
    </source>
</evidence>
<proteinExistence type="predicted"/>
<name>A0ABS5QIH7_9PROT</name>
<feature type="transmembrane region" description="Helical" evidence="1">
    <location>
        <begin position="236"/>
        <end position="257"/>
    </location>
</feature>
<keyword evidence="4" id="KW-1185">Reference proteome</keyword>
<dbReference type="InterPro" id="IPR003734">
    <property type="entry name" value="DUF155"/>
</dbReference>
<dbReference type="PANTHER" id="PTHR16255:SF1">
    <property type="entry name" value="REQUIRED FOR MEIOTIC NUCLEAR DIVISION PROTEIN 1 HOMOLOG"/>
    <property type="match status" value="1"/>
</dbReference>
<evidence type="ECO:0000313" key="4">
    <source>
        <dbReference type="Proteomes" id="UP000766336"/>
    </source>
</evidence>
<protein>
    <submittedName>
        <fullName evidence="3">RMD1 family protein</fullName>
    </submittedName>
</protein>
<comment type="caution">
    <text evidence="3">The sequence shown here is derived from an EMBL/GenBank/DDBJ whole genome shotgun (WGS) entry which is preliminary data.</text>
</comment>
<dbReference type="InterPro" id="IPR051624">
    <property type="entry name" value="RMD1/Sad1-interacting"/>
</dbReference>
<accession>A0ABS5QIH7</accession>
<dbReference type="Proteomes" id="UP000766336">
    <property type="component" value="Unassembled WGS sequence"/>
</dbReference>
<dbReference type="EMBL" id="JAHCDA010000005">
    <property type="protein sequence ID" value="MBS7813484.1"/>
    <property type="molecule type" value="Genomic_DNA"/>
</dbReference>
<evidence type="ECO:0000259" key="2">
    <source>
        <dbReference type="Pfam" id="PF02582"/>
    </source>
</evidence>
<organism evidence="3 4">
    <name type="scientific">Roseococcus pinisoli</name>
    <dbReference type="NCBI Taxonomy" id="2835040"/>
    <lineage>
        <taxon>Bacteria</taxon>
        <taxon>Pseudomonadati</taxon>
        <taxon>Pseudomonadota</taxon>
        <taxon>Alphaproteobacteria</taxon>
        <taxon>Acetobacterales</taxon>
        <taxon>Roseomonadaceae</taxon>
        <taxon>Roseococcus</taxon>
    </lineage>
</organism>
<gene>
    <name evidence="3" type="ORF">KHU32_21265</name>
</gene>
<dbReference type="RefSeq" id="WP_213672183.1">
    <property type="nucleotide sequence ID" value="NZ_JAHCDA010000005.1"/>
</dbReference>
<keyword evidence="1" id="KW-0472">Membrane</keyword>
<dbReference type="PANTHER" id="PTHR16255">
    <property type="entry name" value="REQUIRED FOR MEIOTIC NUCLEAR DIVISION PROTEIN 1 HOMOLOG"/>
    <property type="match status" value="1"/>
</dbReference>
<keyword evidence="1" id="KW-1133">Transmembrane helix</keyword>
<reference evidence="3 4" key="1">
    <citation type="submission" date="2021-05" db="EMBL/GenBank/DDBJ databases">
        <title>Roseococcus sp. XZZS9, whole genome shotgun sequencing project.</title>
        <authorList>
            <person name="Zhao G."/>
            <person name="Shen L."/>
        </authorList>
    </citation>
    <scope>NUCLEOTIDE SEQUENCE [LARGE SCALE GENOMIC DNA]</scope>
    <source>
        <strain evidence="3 4">XZZS9</strain>
    </source>
</reference>
<dbReference type="Pfam" id="PF02582">
    <property type="entry name" value="DUF155"/>
    <property type="match status" value="1"/>
</dbReference>
<feature type="domain" description="DUF155" evidence="2">
    <location>
        <begin position="44"/>
        <end position="211"/>
    </location>
</feature>
<evidence type="ECO:0000313" key="3">
    <source>
        <dbReference type="EMBL" id="MBS7813484.1"/>
    </source>
</evidence>
<sequence>MSGTRIQAQAFLLGERLELRGLARAAGSGADPVMLRDGPGLGAFVFRWGGLVLFGATEAERDAMLRLLRDRISSPLDLPVEERAWIADGAARDDVAEGGEIQLIDFAPPRLALVAEAMAKSAALTHQEGELARTLDGMDPVVASLRRTGRLAIFSRRLLRAVGDALAARSHATARVQAGDRPETLWEHAELERLHQRLAEEYELADRSAALDAKLVVIGETMQTLLSLIQGQRSQVLEIAVALFIGIEVVATLYGLLR</sequence>